<dbReference type="EMBL" id="MT143117">
    <property type="protein sequence ID" value="QJA93031.1"/>
    <property type="molecule type" value="Genomic_DNA"/>
</dbReference>
<evidence type="ECO:0000313" key="1">
    <source>
        <dbReference type="EMBL" id="QJA93031.1"/>
    </source>
</evidence>
<protein>
    <submittedName>
        <fullName evidence="1">Uncharacterized protein</fullName>
    </submittedName>
</protein>
<dbReference type="Gene3D" id="2.30.30.100">
    <property type="match status" value="1"/>
</dbReference>
<sequence length="93" mass="10026">MNIKLVKLINGDMIIADVSSQGETVVLKNPYVIISTQNGIGLMSYMEVNVCKGDSITFKDEHVLFISDLVEEISNAYKTKTGTGIVTSGGILT</sequence>
<accession>A0A6M3LJ10</accession>
<dbReference type="AlphaFoldDB" id="A0A6M3LJ10"/>
<name>A0A6M3LJ10_9ZZZZ</name>
<proteinExistence type="predicted"/>
<organism evidence="1">
    <name type="scientific">viral metagenome</name>
    <dbReference type="NCBI Taxonomy" id="1070528"/>
    <lineage>
        <taxon>unclassified sequences</taxon>
        <taxon>metagenomes</taxon>
        <taxon>organismal metagenomes</taxon>
    </lineage>
</organism>
<reference evidence="1" key="1">
    <citation type="submission" date="2020-03" db="EMBL/GenBank/DDBJ databases">
        <title>The deep terrestrial virosphere.</title>
        <authorList>
            <person name="Holmfeldt K."/>
            <person name="Nilsson E."/>
            <person name="Simone D."/>
            <person name="Lopez-Fernandez M."/>
            <person name="Wu X."/>
            <person name="de Brujin I."/>
            <person name="Lundin D."/>
            <person name="Andersson A."/>
            <person name="Bertilsson S."/>
            <person name="Dopson M."/>
        </authorList>
    </citation>
    <scope>NUCLEOTIDE SEQUENCE</scope>
    <source>
        <strain evidence="1">MM415B04387</strain>
    </source>
</reference>
<gene>
    <name evidence="1" type="ORF">MM415B04387_0002</name>
</gene>